<organism evidence="2 3">
    <name type="scientific">Bugula neritina</name>
    <name type="common">Brown bryozoan</name>
    <name type="synonym">Sertularia neritina</name>
    <dbReference type="NCBI Taxonomy" id="10212"/>
    <lineage>
        <taxon>Eukaryota</taxon>
        <taxon>Metazoa</taxon>
        <taxon>Spiralia</taxon>
        <taxon>Lophotrochozoa</taxon>
        <taxon>Bryozoa</taxon>
        <taxon>Gymnolaemata</taxon>
        <taxon>Cheilostomatida</taxon>
        <taxon>Flustrina</taxon>
        <taxon>Buguloidea</taxon>
        <taxon>Bugulidae</taxon>
        <taxon>Bugula</taxon>
    </lineage>
</organism>
<dbReference type="GO" id="GO:0005683">
    <property type="term" value="C:U7 snRNP"/>
    <property type="evidence" value="ECO:0007669"/>
    <property type="project" value="TreeGrafter"/>
</dbReference>
<proteinExistence type="predicted"/>
<protein>
    <submittedName>
        <fullName evidence="2">LSM11</fullName>
    </submittedName>
</protein>
<feature type="compositionally biased region" description="Polar residues" evidence="1">
    <location>
        <begin position="204"/>
        <end position="213"/>
    </location>
</feature>
<keyword evidence="3" id="KW-1185">Reference proteome</keyword>
<dbReference type="PANTHER" id="PTHR21415:SF1">
    <property type="entry name" value="U7 SNRNA-ASSOCIATED SM-LIKE PROTEIN LSM11"/>
    <property type="match status" value="1"/>
</dbReference>
<dbReference type="GO" id="GO:0006398">
    <property type="term" value="P:mRNA 3'-end processing by stem-loop binding and cleavage"/>
    <property type="evidence" value="ECO:0007669"/>
    <property type="project" value="TreeGrafter"/>
</dbReference>
<dbReference type="InterPro" id="IPR010920">
    <property type="entry name" value="LSM_dom_sf"/>
</dbReference>
<comment type="caution">
    <text evidence="2">The sequence shown here is derived from an EMBL/GenBank/DDBJ whole genome shotgun (WGS) entry which is preliminary data.</text>
</comment>
<gene>
    <name evidence="2" type="ORF">EB796_021619</name>
</gene>
<dbReference type="OrthoDB" id="10002367at2759"/>
<sequence>MSSKLKLVIQMDSKPLQTSSDGTDDKLNPTCSIFDPLAALHASNIPGLDSVTPLRNLQQFEAFHSNPETFMREQAERLEKEKIKKAVKEKASEDYETLKAEERQKKPVILQNVLTRMQSCIGPFALLKHWVQSKCRVKVITRSFNSIRGTCCGFIVAFDKYFNLAMIDVDETYTSVLRDQLRQPRKTYRRKKKYPTDADGENIKCSSNSNMSEGSGKGLENVPSSNSVSSDARTCSPMPTTITSRIDTITNTFHSMASEALPSGDSRVLTSNPQSTSLPSSEAKLVAARTESLKSSPTVSIKQRHVRQLFLRGDNVVSIFLCT</sequence>
<dbReference type="EMBL" id="VXIV02003194">
    <property type="protein sequence ID" value="KAF6020072.1"/>
    <property type="molecule type" value="Genomic_DNA"/>
</dbReference>
<evidence type="ECO:0000313" key="2">
    <source>
        <dbReference type="EMBL" id="KAF6020072.1"/>
    </source>
</evidence>
<dbReference type="CDD" id="cd01739">
    <property type="entry name" value="LSm11_M"/>
    <property type="match status" value="1"/>
</dbReference>
<reference evidence="2" key="1">
    <citation type="submission" date="2020-06" db="EMBL/GenBank/DDBJ databases">
        <title>Draft genome of Bugula neritina, a colonial animal packing powerful symbionts and potential medicines.</title>
        <authorList>
            <person name="Rayko M."/>
        </authorList>
    </citation>
    <scope>NUCLEOTIDE SEQUENCE [LARGE SCALE GENOMIC DNA]</scope>
    <source>
        <strain evidence="2">Kwan_BN1</strain>
    </source>
</reference>
<dbReference type="Proteomes" id="UP000593567">
    <property type="component" value="Unassembled WGS sequence"/>
</dbReference>
<feature type="compositionally biased region" description="Polar residues" evidence="1">
    <location>
        <begin position="222"/>
        <end position="239"/>
    </location>
</feature>
<dbReference type="InterPro" id="IPR039267">
    <property type="entry name" value="Lsm11"/>
</dbReference>
<evidence type="ECO:0000256" key="1">
    <source>
        <dbReference type="SAM" id="MobiDB-lite"/>
    </source>
</evidence>
<dbReference type="AlphaFoldDB" id="A0A7J7J1L3"/>
<dbReference type="Gene3D" id="2.30.30.100">
    <property type="match status" value="1"/>
</dbReference>
<dbReference type="PANTHER" id="PTHR21415">
    <property type="entry name" value="U7 SNRNA-ASSOCIATED SM-LIKE PROTEIN LSM11"/>
    <property type="match status" value="1"/>
</dbReference>
<dbReference type="GO" id="GO:0071209">
    <property type="term" value="F:U7 snRNA binding"/>
    <property type="evidence" value="ECO:0007669"/>
    <property type="project" value="InterPro"/>
</dbReference>
<evidence type="ECO:0000313" key="3">
    <source>
        <dbReference type="Proteomes" id="UP000593567"/>
    </source>
</evidence>
<accession>A0A7J7J1L3</accession>
<dbReference type="InterPro" id="IPR034109">
    <property type="entry name" value="Lsm11_M"/>
</dbReference>
<name>A0A7J7J1L3_BUGNE</name>
<dbReference type="SUPFAM" id="SSF50182">
    <property type="entry name" value="Sm-like ribonucleoproteins"/>
    <property type="match status" value="1"/>
</dbReference>
<feature type="region of interest" description="Disordered" evidence="1">
    <location>
        <begin position="185"/>
        <end position="239"/>
    </location>
</feature>